<feature type="domain" description="VanZ-like" evidence="2">
    <location>
        <begin position="50"/>
        <end position="182"/>
    </location>
</feature>
<reference evidence="4" key="1">
    <citation type="submission" date="2017-02" db="EMBL/GenBank/DDBJ databases">
        <authorList>
            <person name="Dridi B."/>
        </authorList>
    </citation>
    <scope>NUCLEOTIDE SEQUENCE [LARGE SCALE GENOMIC DNA]</scope>
    <source>
        <strain evidence="4">EB411</strain>
    </source>
</reference>
<feature type="transmembrane region" description="Helical" evidence="1">
    <location>
        <begin position="250"/>
        <end position="274"/>
    </location>
</feature>
<dbReference type="InterPro" id="IPR006976">
    <property type="entry name" value="VanZ-like"/>
</dbReference>
<dbReference type="OrthoDB" id="4822551at2"/>
<feature type="transmembrane region" description="Helical" evidence="1">
    <location>
        <begin position="286"/>
        <end position="304"/>
    </location>
</feature>
<keyword evidence="1" id="KW-1133">Transmembrane helix</keyword>
<name>A0A1R4KDF8_9MICO</name>
<feature type="transmembrane region" description="Helical" evidence="1">
    <location>
        <begin position="128"/>
        <end position="155"/>
    </location>
</feature>
<accession>A0A1R4KDF8</accession>
<feature type="transmembrane region" description="Helical" evidence="1">
    <location>
        <begin position="208"/>
        <end position="230"/>
    </location>
</feature>
<evidence type="ECO:0000313" key="4">
    <source>
        <dbReference type="Proteomes" id="UP000196778"/>
    </source>
</evidence>
<feature type="transmembrane region" description="Helical" evidence="1">
    <location>
        <begin position="40"/>
        <end position="62"/>
    </location>
</feature>
<dbReference type="Pfam" id="PF04892">
    <property type="entry name" value="VanZ"/>
    <property type="match status" value="1"/>
</dbReference>
<dbReference type="PANTHER" id="PTHR36834">
    <property type="entry name" value="MEMBRANE PROTEIN-RELATED"/>
    <property type="match status" value="1"/>
</dbReference>
<proteinExistence type="predicted"/>
<keyword evidence="4" id="KW-1185">Reference proteome</keyword>
<evidence type="ECO:0000256" key="1">
    <source>
        <dbReference type="SAM" id="Phobius"/>
    </source>
</evidence>
<feature type="transmembrane region" description="Helical" evidence="1">
    <location>
        <begin position="6"/>
        <end position="28"/>
    </location>
</feature>
<dbReference type="RefSeq" id="WP_087138637.1">
    <property type="nucleotide sequence ID" value="NZ_FUKR01000078.1"/>
</dbReference>
<dbReference type="AlphaFoldDB" id="A0A1R4KDF8"/>
<sequence>MSNPIISPAVGALLVGSGLAVVLAVPYVAAQYRRYGRLGFWRLVGNVALLIYVIALFSYTLMPFPESTQVVRCMPAQLDPFRFLSDIAAGQAAADGRLLRNTAFLQVAFNVLLFMPLGVLLRGLARRGAIVATLTGFAASLLIELTQLTGLWGVYSCAYRVFDVDDLIANTGGALLGSLIALPVFAFSGPASERVARPVTAGRRLVGMVVDVFIIGAAGFVLTLGIRTPVYLSGGELDAIPSALSDATGLWIPLALQLLSVLATGATLGEHVVALRAVTGPVPAPLARPIRFLAGIGGYGLLLAAEFPGAGVVTALLVLASIVAVFVGDRRGLACAVAGMRVVDNVPAPVSAG</sequence>
<keyword evidence="1" id="KW-0812">Transmembrane</keyword>
<dbReference type="PANTHER" id="PTHR36834:SF1">
    <property type="entry name" value="INTEGRAL MEMBRANE PROTEIN"/>
    <property type="match status" value="1"/>
</dbReference>
<dbReference type="EMBL" id="FUKR01000078">
    <property type="protein sequence ID" value="SJN42317.1"/>
    <property type="molecule type" value="Genomic_DNA"/>
</dbReference>
<feature type="transmembrane region" description="Helical" evidence="1">
    <location>
        <begin position="310"/>
        <end position="328"/>
    </location>
</feature>
<feature type="transmembrane region" description="Helical" evidence="1">
    <location>
        <begin position="103"/>
        <end position="121"/>
    </location>
</feature>
<protein>
    <submittedName>
        <fullName evidence="3">Membrane protein, putative</fullName>
    </submittedName>
</protein>
<organism evidence="3 4">
    <name type="scientific">Mycetocola reblochoni REB411</name>
    <dbReference type="NCBI Taxonomy" id="1255698"/>
    <lineage>
        <taxon>Bacteria</taxon>
        <taxon>Bacillati</taxon>
        <taxon>Actinomycetota</taxon>
        <taxon>Actinomycetes</taxon>
        <taxon>Micrococcales</taxon>
        <taxon>Microbacteriaceae</taxon>
        <taxon>Mycetocola</taxon>
    </lineage>
</organism>
<keyword evidence="1" id="KW-0472">Membrane</keyword>
<feature type="transmembrane region" description="Helical" evidence="1">
    <location>
        <begin position="167"/>
        <end position="187"/>
    </location>
</feature>
<gene>
    <name evidence="3" type="ORF">FM119_13195</name>
</gene>
<evidence type="ECO:0000313" key="3">
    <source>
        <dbReference type="EMBL" id="SJN42317.1"/>
    </source>
</evidence>
<dbReference type="Proteomes" id="UP000196778">
    <property type="component" value="Unassembled WGS sequence"/>
</dbReference>
<dbReference type="InterPro" id="IPR053150">
    <property type="entry name" value="Teicoplanin_resist-assoc"/>
</dbReference>
<evidence type="ECO:0000259" key="2">
    <source>
        <dbReference type="Pfam" id="PF04892"/>
    </source>
</evidence>